<organism evidence="3 4">
    <name type="scientific">Aliiruegeria lutimaris</name>
    <dbReference type="NCBI Taxonomy" id="571298"/>
    <lineage>
        <taxon>Bacteria</taxon>
        <taxon>Pseudomonadati</taxon>
        <taxon>Pseudomonadota</taxon>
        <taxon>Alphaproteobacteria</taxon>
        <taxon>Rhodobacterales</taxon>
        <taxon>Roseobacteraceae</taxon>
        <taxon>Aliiruegeria</taxon>
    </lineage>
</organism>
<sequence>MDRRSFLSAVGALAIVPLAGRAMAAPMEYKPGLVTEKLKAGETVFLDFKASWCTTCKAQERVLDALKAENPAYEQAITFINVDWDEHGKSDLAKSLKIPRRSTLVVLKGDAELGRIVADTSKGSIKALMDTALTAATA</sequence>
<dbReference type="STRING" id="571298.SAMN04488026_101040"/>
<dbReference type="Proteomes" id="UP000199382">
    <property type="component" value="Unassembled WGS sequence"/>
</dbReference>
<protein>
    <submittedName>
        <fullName evidence="3">Thioredoxin</fullName>
    </submittedName>
</protein>
<evidence type="ECO:0000259" key="2">
    <source>
        <dbReference type="PROSITE" id="PS51352"/>
    </source>
</evidence>
<name>A0A1G8Q546_9RHOB</name>
<evidence type="ECO:0000313" key="3">
    <source>
        <dbReference type="EMBL" id="SDI99748.1"/>
    </source>
</evidence>
<keyword evidence="4" id="KW-1185">Reference proteome</keyword>
<accession>A0A1G8Q546</accession>
<dbReference type="Pfam" id="PF00085">
    <property type="entry name" value="Thioredoxin"/>
    <property type="match status" value="1"/>
</dbReference>
<evidence type="ECO:0000313" key="4">
    <source>
        <dbReference type="Proteomes" id="UP000199382"/>
    </source>
</evidence>
<dbReference type="InterPro" id="IPR013766">
    <property type="entry name" value="Thioredoxin_domain"/>
</dbReference>
<dbReference type="CDD" id="cd02947">
    <property type="entry name" value="TRX_family"/>
    <property type="match status" value="1"/>
</dbReference>
<dbReference type="AlphaFoldDB" id="A0A1G8Q546"/>
<evidence type="ECO:0000256" key="1">
    <source>
        <dbReference type="SAM" id="SignalP"/>
    </source>
</evidence>
<dbReference type="PROSITE" id="PS51352">
    <property type="entry name" value="THIOREDOXIN_2"/>
    <property type="match status" value="1"/>
</dbReference>
<dbReference type="InterPro" id="IPR036249">
    <property type="entry name" value="Thioredoxin-like_sf"/>
</dbReference>
<reference evidence="3 4" key="1">
    <citation type="submission" date="2016-10" db="EMBL/GenBank/DDBJ databases">
        <authorList>
            <person name="de Groot N.N."/>
        </authorList>
    </citation>
    <scope>NUCLEOTIDE SEQUENCE [LARGE SCALE GENOMIC DNA]</scope>
    <source>
        <strain evidence="3 4">DSM 25294</strain>
    </source>
</reference>
<proteinExistence type="predicted"/>
<gene>
    <name evidence="3" type="ORF">SAMN04488026_101040</name>
</gene>
<feature type="signal peptide" evidence="1">
    <location>
        <begin position="1"/>
        <end position="24"/>
    </location>
</feature>
<feature type="chain" id="PRO_5011672750" evidence="1">
    <location>
        <begin position="25"/>
        <end position="138"/>
    </location>
</feature>
<keyword evidence="1" id="KW-0732">Signal</keyword>
<dbReference type="EMBL" id="FNEK01000010">
    <property type="protein sequence ID" value="SDI99748.1"/>
    <property type="molecule type" value="Genomic_DNA"/>
</dbReference>
<dbReference type="SUPFAM" id="SSF52833">
    <property type="entry name" value="Thioredoxin-like"/>
    <property type="match status" value="1"/>
</dbReference>
<feature type="domain" description="Thioredoxin" evidence="2">
    <location>
        <begin position="16"/>
        <end position="138"/>
    </location>
</feature>
<dbReference type="OrthoDB" id="7950124at2"/>
<dbReference type="Gene3D" id="3.40.30.10">
    <property type="entry name" value="Glutaredoxin"/>
    <property type="match status" value="1"/>
</dbReference>
<dbReference type="RefSeq" id="WP_093152155.1">
    <property type="nucleotide sequence ID" value="NZ_FNEK01000010.1"/>
</dbReference>